<dbReference type="EMBL" id="CP117880">
    <property type="protein sequence ID" value="WDF70330.1"/>
    <property type="molecule type" value="Genomic_DNA"/>
</dbReference>
<dbReference type="InterPro" id="IPR041700">
    <property type="entry name" value="OMP_b-brl_3"/>
</dbReference>
<dbReference type="InterPro" id="IPR037066">
    <property type="entry name" value="Plug_dom_sf"/>
</dbReference>
<accession>A0ABY7WPT3</accession>
<evidence type="ECO:0000313" key="6">
    <source>
        <dbReference type="EMBL" id="WDF70330.1"/>
    </source>
</evidence>
<dbReference type="Pfam" id="PF14905">
    <property type="entry name" value="OMP_b-brl_3"/>
    <property type="match status" value="1"/>
</dbReference>
<keyword evidence="3" id="KW-0998">Cell outer membrane</keyword>
<keyword evidence="7" id="KW-1185">Reference proteome</keyword>
<evidence type="ECO:0000259" key="4">
    <source>
        <dbReference type="Pfam" id="PF07715"/>
    </source>
</evidence>
<dbReference type="Gene3D" id="2.170.130.10">
    <property type="entry name" value="TonB-dependent receptor, plug domain"/>
    <property type="match status" value="1"/>
</dbReference>
<evidence type="ECO:0000313" key="7">
    <source>
        <dbReference type="Proteomes" id="UP001221558"/>
    </source>
</evidence>
<feature type="domain" description="TonB-dependent receptor plug" evidence="4">
    <location>
        <begin position="130"/>
        <end position="234"/>
    </location>
</feature>
<dbReference type="RefSeq" id="WP_274269039.1">
    <property type="nucleotide sequence ID" value="NZ_CP117880.1"/>
</dbReference>
<proteinExistence type="predicted"/>
<gene>
    <name evidence="6" type="ORF">PQ465_08105</name>
</gene>
<protein>
    <submittedName>
        <fullName evidence="6">Outer membrane beta-barrel protein</fullName>
    </submittedName>
</protein>
<evidence type="ECO:0000259" key="5">
    <source>
        <dbReference type="Pfam" id="PF14905"/>
    </source>
</evidence>
<dbReference type="PANTHER" id="PTHR40980:SF4">
    <property type="entry name" value="TONB-DEPENDENT RECEPTOR-LIKE BETA-BARREL DOMAIN-CONTAINING PROTEIN"/>
    <property type="match status" value="1"/>
</dbReference>
<dbReference type="Pfam" id="PF07715">
    <property type="entry name" value="Plug"/>
    <property type="match status" value="1"/>
</dbReference>
<sequence length="936" mass="105905">MKRILLSILLIYGFHLSFGQSYELSGIVLDDVSNEYLTGAHVTITNDKLGIQKNTVAGLDGSFLFRSLPKAEYQLQIAFVGYESIKRTILLAQNLEAQYMLKSDAHGIAAVHVQAQYKGTDTEARDMEKKSANVLNVISAKQIELSPDITVANVVQRVSGLSIERNANGDPQYAVVRGMNKRYNNTLVNGIKIPSPDNDNRFVPLDIFPAVFLEKLAVYKSLSADMEADAIGGTIDMVMKSVPAKKHFFEADFQLGANTMSHDGNFVTYNRSEVYRRSPAENFGSDYEAIPSDFSPLMFTPVKRSILPDIFANASYGNRFFANKLGLLLGGSFQNSYRPNQSYFYDPRTNAAASNAINMNELIERRTSTQQQRTAFHAKLDYTINSSHELSFYGGQYLLNEFRVREQYRREDFNTNDNFPAIPVTRITNNYQTISIADLQGKHQLSSQFQVDWHAVYSKAKNELPDDGVFYRSGFWSDAQNGVVNEQPYFQGVRNSRTWERNADQDLSFFLNSSYTPTFFKPLERVKIGGLHRQKTRDNYYIYYNYNAINVLTVVRGEQWQNFADLPWSSFANPWGDGNNSSLVYDANESISAGYVSTDWQFGKLAVQAGLRAEYTTQGYAINPLSAETNATDLTKTQRYLNLFPSASLKYALATDNWLKATYYKAISRPGFFEIVPTVRPAGGGDSFYSEEGNADLRPTIAHNVDVRYELFPNALDQILIGAFYKKLIDPIEYGFPQVTSADQTPSISRILPQNFGDAHNIGLELDYTKYIRQFGIRLNYTYTNSTINTGKLVESQELGSPNRYRLVDERRSLQGQSDHIGNIALLFKSIPKKWDAQIVLNYTGERLAVVSPFQGSDQYMRPMTVLDFSVDKGIGKFVLFLKANNLLNTPYKIVINRGLASPESFFPHQEDPYNMANVREDRYGLSFRLGVRYKL</sequence>
<dbReference type="InterPro" id="IPR012910">
    <property type="entry name" value="Plug_dom"/>
</dbReference>
<dbReference type="Pfam" id="PF13620">
    <property type="entry name" value="CarboxypepD_reg"/>
    <property type="match status" value="1"/>
</dbReference>
<dbReference type="InterPro" id="IPR036942">
    <property type="entry name" value="Beta-barrel_TonB_sf"/>
</dbReference>
<dbReference type="Proteomes" id="UP001221558">
    <property type="component" value="Chromosome"/>
</dbReference>
<comment type="subcellular location">
    <subcellularLocation>
        <location evidence="1">Cell outer membrane</location>
    </subcellularLocation>
</comment>
<feature type="domain" description="Outer membrane protein beta-barrel" evidence="5">
    <location>
        <begin position="574"/>
        <end position="893"/>
    </location>
</feature>
<dbReference type="InterPro" id="IPR008969">
    <property type="entry name" value="CarboxyPept-like_regulatory"/>
</dbReference>
<evidence type="ECO:0000256" key="1">
    <source>
        <dbReference type="ARBA" id="ARBA00004442"/>
    </source>
</evidence>
<reference evidence="6 7" key="1">
    <citation type="submission" date="2023-02" db="EMBL/GenBank/DDBJ databases">
        <title>Genome sequence of Sphingobacterium sp. KACC 22765.</title>
        <authorList>
            <person name="Kim S."/>
            <person name="Heo J."/>
            <person name="Kwon S.-W."/>
        </authorList>
    </citation>
    <scope>NUCLEOTIDE SEQUENCE [LARGE SCALE GENOMIC DNA]</scope>
    <source>
        <strain evidence="6 7">KACC 22765</strain>
    </source>
</reference>
<evidence type="ECO:0000256" key="2">
    <source>
        <dbReference type="ARBA" id="ARBA00023136"/>
    </source>
</evidence>
<organism evidence="6 7">
    <name type="scientific">Sphingobacterium oryzagri</name>
    <dbReference type="NCBI Taxonomy" id="3025669"/>
    <lineage>
        <taxon>Bacteria</taxon>
        <taxon>Pseudomonadati</taxon>
        <taxon>Bacteroidota</taxon>
        <taxon>Sphingobacteriia</taxon>
        <taxon>Sphingobacteriales</taxon>
        <taxon>Sphingobacteriaceae</taxon>
        <taxon>Sphingobacterium</taxon>
    </lineage>
</organism>
<dbReference type="SUPFAM" id="SSF56935">
    <property type="entry name" value="Porins"/>
    <property type="match status" value="1"/>
</dbReference>
<name>A0ABY7WPT3_9SPHI</name>
<evidence type="ECO:0000256" key="3">
    <source>
        <dbReference type="ARBA" id="ARBA00023237"/>
    </source>
</evidence>
<dbReference type="Gene3D" id="2.40.170.20">
    <property type="entry name" value="TonB-dependent receptor, beta-barrel domain"/>
    <property type="match status" value="1"/>
</dbReference>
<dbReference type="PANTHER" id="PTHR40980">
    <property type="entry name" value="PLUG DOMAIN-CONTAINING PROTEIN"/>
    <property type="match status" value="1"/>
</dbReference>
<keyword evidence="2" id="KW-0472">Membrane</keyword>
<dbReference type="SUPFAM" id="SSF49464">
    <property type="entry name" value="Carboxypeptidase regulatory domain-like"/>
    <property type="match status" value="1"/>
</dbReference>
<dbReference type="Gene3D" id="2.60.40.1120">
    <property type="entry name" value="Carboxypeptidase-like, regulatory domain"/>
    <property type="match status" value="1"/>
</dbReference>